<dbReference type="InterPro" id="IPR002577">
    <property type="entry name" value="HTH_HxlR"/>
</dbReference>
<evidence type="ECO:0000313" key="7">
    <source>
        <dbReference type="Proteomes" id="UP000503017"/>
    </source>
</evidence>
<proteinExistence type="predicted"/>
<evidence type="ECO:0000313" key="6">
    <source>
        <dbReference type="EMBL" id="QKD02334.1"/>
    </source>
</evidence>
<evidence type="ECO:0000256" key="2">
    <source>
        <dbReference type="ARBA" id="ARBA00023125"/>
    </source>
</evidence>
<accession>A0A6M7WQT2</accession>
<name>A0A6M7WQT2_RHILI</name>
<evidence type="ECO:0000256" key="4">
    <source>
        <dbReference type="SAM" id="MobiDB-lite"/>
    </source>
</evidence>
<dbReference type="AlphaFoldDB" id="A0A6M7WQT2"/>
<keyword evidence="3" id="KW-0804">Transcription</keyword>
<dbReference type="Pfam" id="PF01638">
    <property type="entry name" value="HxlR"/>
    <property type="match status" value="1"/>
</dbReference>
<keyword evidence="2" id="KW-0238">DNA-binding</keyword>
<feature type="region of interest" description="Disordered" evidence="4">
    <location>
        <begin position="157"/>
        <end position="184"/>
    </location>
</feature>
<dbReference type="InterPro" id="IPR036390">
    <property type="entry name" value="WH_DNA-bd_sf"/>
</dbReference>
<dbReference type="GO" id="GO:0003677">
    <property type="term" value="F:DNA binding"/>
    <property type="evidence" value="ECO:0007669"/>
    <property type="project" value="UniProtKB-KW"/>
</dbReference>
<dbReference type="EMBL" id="CP033367">
    <property type="protein sequence ID" value="QKD02334.1"/>
    <property type="molecule type" value="Genomic_DNA"/>
</dbReference>
<feature type="domain" description="HTH hxlR-type" evidence="5">
    <location>
        <begin position="12"/>
        <end position="109"/>
    </location>
</feature>
<evidence type="ECO:0000259" key="5">
    <source>
        <dbReference type="PROSITE" id="PS51118"/>
    </source>
</evidence>
<dbReference type="RefSeq" id="WP_027030579.1">
    <property type="nucleotide sequence ID" value="NZ_CP033367.1"/>
</dbReference>
<sequence>MVAKTSFETRPCPIARSLDDVGEWWSILLLRDAFQGLTRFDQFQKSLEIAPNILTRRLNSLVERGLFEKRAYCERPLRHEYVLTAKARDFRPVLLSLLTWGNRHLAPEGPSLVVVDRADGRWAEPVLVDRQTGKELDSEGFTMATAPQATDRMRQRYRFSTEGSGLPLTDNTPADQSREEARGK</sequence>
<keyword evidence="1" id="KW-0805">Transcription regulation</keyword>
<evidence type="ECO:0000256" key="1">
    <source>
        <dbReference type="ARBA" id="ARBA00023015"/>
    </source>
</evidence>
<reference evidence="6 7" key="1">
    <citation type="submission" date="2018-10" db="EMBL/GenBank/DDBJ databases">
        <authorList>
            <person name="Perry B.J."/>
            <person name="Sullivan J.T."/>
            <person name="Murphy R.J.T."/>
            <person name="Ramsay J.P."/>
            <person name="Ronson C.W."/>
        </authorList>
    </citation>
    <scope>NUCLEOTIDE SEQUENCE [LARGE SCALE GENOMIC DNA]</scope>
    <source>
        <strain evidence="6 7">R88b</strain>
    </source>
</reference>
<gene>
    <name evidence="6" type="ORF">EB235_13160</name>
</gene>
<evidence type="ECO:0000256" key="3">
    <source>
        <dbReference type="ARBA" id="ARBA00023163"/>
    </source>
</evidence>
<dbReference type="InterPro" id="IPR036388">
    <property type="entry name" value="WH-like_DNA-bd_sf"/>
</dbReference>
<dbReference type="PANTHER" id="PTHR33204">
    <property type="entry name" value="TRANSCRIPTIONAL REGULATOR, MARR FAMILY"/>
    <property type="match status" value="1"/>
</dbReference>
<organism evidence="6 7">
    <name type="scientific">Mesorhizobium loti R88b</name>
    <dbReference type="NCBI Taxonomy" id="935548"/>
    <lineage>
        <taxon>Bacteria</taxon>
        <taxon>Pseudomonadati</taxon>
        <taxon>Pseudomonadota</taxon>
        <taxon>Alphaproteobacteria</taxon>
        <taxon>Hyphomicrobiales</taxon>
        <taxon>Phyllobacteriaceae</taxon>
        <taxon>Mesorhizobium</taxon>
    </lineage>
</organism>
<dbReference type="SUPFAM" id="SSF46785">
    <property type="entry name" value="Winged helix' DNA-binding domain"/>
    <property type="match status" value="1"/>
</dbReference>
<dbReference type="Proteomes" id="UP000503017">
    <property type="component" value="Chromosome"/>
</dbReference>
<dbReference type="PANTHER" id="PTHR33204:SF17">
    <property type="entry name" value="TRANSCRIPTIONAL REGULATORY PROTEIN"/>
    <property type="match status" value="1"/>
</dbReference>
<dbReference type="Gene3D" id="1.10.10.10">
    <property type="entry name" value="Winged helix-like DNA-binding domain superfamily/Winged helix DNA-binding domain"/>
    <property type="match status" value="1"/>
</dbReference>
<dbReference type="PROSITE" id="PS51118">
    <property type="entry name" value="HTH_HXLR"/>
    <property type="match status" value="1"/>
</dbReference>
<protein>
    <submittedName>
        <fullName evidence="6">Transcriptional regulator</fullName>
    </submittedName>
</protein>